<proteinExistence type="predicted"/>
<dbReference type="Gene3D" id="2.180.10.10">
    <property type="entry name" value="RHS repeat-associated core"/>
    <property type="match status" value="1"/>
</dbReference>
<dbReference type="PANTHER" id="PTHR32305:SF15">
    <property type="entry name" value="PROTEIN RHSA-RELATED"/>
    <property type="match status" value="1"/>
</dbReference>
<sequence length="76" mass="8711">MHTDHLGTPKVMTDAAGQPVWQASSTPYGEMKTASLTQSENPLRFPGQYVDAETGSAYNYFRDYAQRHHKRHRWSL</sequence>
<evidence type="ECO:0000259" key="1">
    <source>
        <dbReference type="Pfam" id="PF03527"/>
    </source>
</evidence>
<accession>A0A7T4URX3</accession>
<dbReference type="Pfam" id="PF03527">
    <property type="entry name" value="RHS"/>
    <property type="match status" value="1"/>
</dbReference>
<dbReference type="EMBL" id="CP066167">
    <property type="protein sequence ID" value="QQD19942.1"/>
    <property type="molecule type" value="Genomic_DNA"/>
</dbReference>
<dbReference type="Proteomes" id="UP000596063">
    <property type="component" value="Chromosome"/>
</dbReference>
<feature type="domain" description="RHS protein conserved region" evidence="1">
    <location>
        <begin position="2"/>
        <end position="30"/>
    </location>
</feature>
<protein>
    <submittedName>
        <fullName evidence="2">RHS domain-containing protein</fullName>
    </submittedName>
</protein>
<gene>
    <name evidence="2" type="ORF">I6N98_08950</name>
</gene>
<dbReference type="RefSeq" id="WP_198571426.1">
    <property type="nucleotide sequence ID" value="NZ_CP066167.1"/>
</dbReference>
<dbReference type="PANTHER" id="PTHR32305">
    <property type="match status" value="1"/>
</dbReference>
<reference evidence="2 3" key="1">
    <citation type="submission" date="2020-12" db="EMBL/GenBank/DDBJ databases">
        <authorList>
            <person name="Shan Y."/>
        </authorList>
    </citation>
    <scope>NUCLEOTIDE SEQUENCE [LARGE SCALE GENOMIC DNA]</scope>
    <source>
        <strain evidence="3">csc3.9</strain>
    </source>
</reference>
<name>A0A7T4URX3_9GAMM</name>
<keyword evidence="3" id="KW-1185">Reference proteome</keyword>
<evidence type="ECO:0000313" key="3">
    <source>
        <dbReference type="Proteomes" id="UP000596063"/>
    </source>
</evidence>
<dbReference type="KEGG" id="snan:I6N98_08950"/>
<dbReference type="InterPro" id="IPR001826">
    <property type="entry name" value="RHS"/>
</dbReference>
<dbReference type="AlphaFoldDB" id="A0A7T4URX3"/>
<evidence type="ECO:0000313" key="2">
    <source>
        <dbReference type="EMBL" id="QQD19942.1"/>
    </source>
</evidence>
<organism evidence="2 3">
    <name type="scientific">Spongiibacter nanhainus</name>
    <dbReference type="NCBI Taxonomy" id="2794344"/>
    <lineage>
        <taxon>Bacteria</taxon>
        <taxon>Pseudomonadati</taxon>
        <taxon>Pseudomonadota</taxon>
        <taxon>Gammaproteobacteria</taxon>
        <taxon>Cellvibrionales</taxon>
        <taxon>Spongiibacteraceae</taxon>
        <taxon>Spongiibacter</taxon>
    </lineage>
</organism>
<dbReference type="InterPro" id="IPR050708">
    <property type="entry name" value="T6SS_VgrG/RHS"/>
</dbReference>